<dbReference type="RefSeq" id="WP_069974851.1">
    <property type="nucleotide sequence ID" value="NZ_CP017269.1"/>
</dbReference>
<keyword evidence="3" id="KW-0560">Oxidoreductase</keyword>
<dbReference type="OrthoDB" id="9759982at2"/>
<dbReference type="Pfam" id="PF12831">
    <property type="entry name" value="FAD_oxidored"/>
    <property type="match status" value="1"/>
</dbReference>
<keyword evidence="7" id="KW-1185">Reference proteome</keyword>
<organism evidence="6 7">
    <name type="scientific">Geosporobacter ferrireducens</name>
    <dbReference type="NCBI Taxonomy" id="1424294"/>
    <lineage>
        <taxon>Bacteria</taxon>
        <taxon>Bacillati</taxon>
        <taxon>Bacillota</taxon>
        <taxon>Clostridia</taxon>
        <taxon>Peptostreptococcales</taxon>
        <taxon>Thermotaleaceae</taxon>
        <taxon>Geosporobacter</taxon>
    </lineage>
</organism>
<dbReference type="InterPro" id="IPR039650">
    <property type="entry name" value="HdrA-like"/>
</dbReference>
<evidence type="ECO:0000256" key="2">
    <source>
        <dbReference type="ARBA" id="ARBA00022723"/>
    </source>
</evidence>
<dbReference type="Gene3D" id="3.50.50.60">
    <property type="entry name" value="FAD/NAD(P)-binding domain"/>
    <property type="match status" value="1"/>
</dbReference>
<dbReference type="EMBL" id="CP017269">
    <property type="protein sequence ID" value="AOT69285.1"/>
    <property type="molecule type" value="Genomic_DNA"/>
</dbReference>
<dbReference type="SUPFAM" id="SSF51905">
    <property type="entry name" value="FAD/NAD(P)-binding domain"/>
    <property type="match status" value="1"/>
</dbReference>
<dbReference type="PANTHER" id="PTHR43498:SF1">
    <property type="entry name" value="COB--COM HETERODISULFIDE REDUCTASE IRON-SULFUR SUBUNIT A"/>
    <property type="match status" value="1"/>
</dbReference>
<dbReference type="AlphaFoldDB" id="A0A1D8GEF5"/>
<evidence type="ECO:0000256" key="4">
    <source>
        <dbReference type="ARBA" id="ARBA00023004"/>
    </source>
</evidence>
<dbReference type="GO" id="GO:0046872">
    <property type="term" value="F:metal ion binding"/>
    <property type="evidence" value="ECO:0007669"/>
    <property type="project" value="UniProtKB-KW"/>
</dbReference>
<proteinExistence type="predicted"/>
<evidence type="ECO:0000256" key="3">
    <source>
        <dbReference type="ARBA" id="ARBA00023002"/>
    </source>
</evidence>
<keyword evidence="4" id="KW-0408">Iron</keyword>
<protein>
    <submittedName>
        <fullName evidence="6">Glucose-inhibited division protein A</fullName>
    </submittedName>
</protein>
<evidence type="ECO:0000313" key="7">
    <source>
        <dbReference type="Proteomes" id="UP000095743"/>
    </source>
</evidence>
<keyword evidence="5" id="KW-0411">Iron-sulfur</keyword>
<name>A0A1D8GEF5_9FIRM</name>
<accession>A0A1D8GEF5</accession>
<dbReference type="Proteomes" id="UP000095743">
    <property type="component" value="Chromosome"/>
</dbReference>
<dbReference type="STRING" id="1424294.Gferi_06705"/>
<evidence type="ECO:0000256" key="1">
    <source>
        <dbReference type="ARBA" id="ARBA00022485"/>
    </source>
</evidence>
<dbReference type="PANTHER" id="PTHR43498">
    <property type="entry name" value="FERREDOXIN:COB-COM HETERODISULFIDE REDUCTASE SUBUNIT A"/>
    <property type="match status" value="1"/>
</dbReference>
<evidence type="ECO:0000256" key="5">
    <source>
        <dbReference type="ARBA" id="ARBA00023014"/>
    </source>
</evidence>
<dbReference type="KEGG" id="gfe:Gferi_06705"/>
<dbReference type="GO" id="GO:0051539">
    <property type="term" value="F:4 iron, 4 sulfur cluster binding"/>
    <property type="evidence" value="ECO:0007669"/>
    <property type="project" value="UniProtKB-KW"/>
</dbReference>
<sequence>MQYVSREYDVIIVGGGISGAMAAVAAARNGVKTLVIEKNGFLGGMLTASGVGPMMTFHAGNTQVIRGLTGELIERLVNQGKSPGHIYDTTGFTYTVTPFDLEAMKIELEDMVLESGGEILYHTMLADVKVENQEIKEIILCNKAGLSNLTGKVFIDATGDADLSMMAGVDFTKGRPTDGASQPMTMKLRMNCIDMKKVRNFIKENPDEFPRLKGDTSIIDKSDRLSIGGFVKMLKKAQDKGDISFRREDVLFFETNNYGEIIVNTSRLLGYDATDPISLSKAEIKGRKQTRELARFLKSNIPGFENAQVEFTGPSIGVRGSRQIKGVYTLTGEDLIACRKFEDAIAHSGYPIDIHNPDGEGTEAKKLKWGEYYSIPYRCLVNHKINNIITVGRCISADFEAQAAIRLTPTAGAIGHAGGAAASMIARGGFNAKEIDPKELRRILLEQQAFLD</sequence>
<dbReference type="InterPro" id="IPR036188">
    <property type="entry name" value="FAD/NAD-bd_sf"/>
</dbReference>
<keyword evidence="2" id="KW-0479">Metal-binding</keyword>
<evidence type="ECO:0000313" key="6">
    <source>
        <dbReference type="EMBL" id="AOT69285.1"/>
    </source>
</evidence>
<keyword evidence="1" id="KW-0004">4Fe-4S</keyword>
<gene>
    <name evidence="6" type="ORF">Gferi_06705</name>
</gene>
<dbReference type="GO" id="GO:0016491">
    <property type="term" value="F:oxidoreductase activity"/>
    <property type="evidence" value="ECO:0007669"/>
    <property type="project" value="UniProtKB-KW"/>
</dbReference>
<reference evidence="6 7" key="1">
    <citation type="submission" date="2016-09" db="EMBL/GenBank/DDBJ databases">
        <title>Genomic analysis reveals versatility of anaerobic energy metabolism of Geosporobacter ferrireducens IRF9 of phylum Firmicutes.</title>
        <authorList>
            <person name="Kim S.-J."/>
        </authorList>
    </citation>
    <scope>NUCLEOTIDE SEQUENCE [LARGE SCALE GENOMIC DNA]</scope>
    <source>
        <strain evidence="6 7">IRF9</strain>
    </source>
</reference>